<gene>
    <name evidence="2" type="ORF">T265_08775</name>
</gene>
<dbReference type="RefSeq" id="XP_009172931.1">
    <property type="nucleotide sequence ID" value="XM_009174667.1"/>
</dbReference>
<accession>A0A074Z7Z6</accession>
<dbReference type="InterPro" id="IPR006461">
    <property type="entry name" value="PLAC_motif_containing"/>
</dbReference>
<evidence type="ECO:0000313" key="2">
    <source>
        <dbReference type="EMBL" id="KER23331.1"/>
    </source>
</evidence>
<dbReference type="GeneID" id="20322954"/>
<keyword evidence="3" id="KW-1185">Reference proteome</keyword>
<evidence type="ECO:0000256" key="1">
    <source>
        <dbReference type="ARBA" id="ARBA00009024"/>
    </source>
</evidence>
<organism evidence="2 3">
    <name type="scientific">Opisthorchis viverrini</name>
    <name type="common">Southeast Asian liver fluke</name>
    <dbReference type="NCBI Taxonomy" id="6198"/>
    <lineage>
        <taxon>Eukaryota</taxon>
        <taxon>Metazoa</taxon>
        <taxon>Spiralia</taxon>
        <taxon>Lophotrochozoa</taxon>
        <taxon>Platyhelminthes</taxon>
        <taxon>Trematoda</taxon>
        <taxon>Digenea</taxon>
        <taxon>Opisthorchiida</taxon>
        <taxon>Opisthorchiata</taxon>
        <taxon>Opisthorchiidae</taxon>
        <taxon>Opisthorchis</taxon>
    </lineage>
</organism>
<dbReference type="STRING" id="6198.A0A074Z7Z6"/>
<dbReference type="CTD" id="20322954"/>
<dbReference type="KEGG" id="ovi:T265_08775"/>
<sequence>MNVLHTGCLMIQLAQYSRYCIQVEQSFMGPRDLGLPEEAQEAPNPNYSLKFEMVTEQPRKVLPKRDWIDGLYSCTNDCRSCWCVLCCYPCYMCSMYRRYGECCGTPMGIVFPGLVLRSYHRAKHNIQGTLCGDCAVDYCCTLCAACQLDRDMKYVESTTGILNT</sequence>
<reference evidence="2 3" key="1">
    <citation type="submission" date="2013-11" db="EMBL/GenBank/DDBJ databases">
        <title>Opisthorchis viverrini - life in the bile duct.</title>
        <authorList>
            <person name="Young N.D."/>
            <person name="Nagarajan N."/>
            <person name="Lin S.J."/>
            <person name="Korhonen P.K."/>
            <person name="Jex A.R."/>
            <person name="Hall R.S."/>
            <person name="Safavi-Hemami H."/>
            <person name="Kaewkong W."/>
            <person name="Bertrand D."/>
            <person name="Gao S."/>
            <person name="Seet Q."/>
            <person name="Wongkham S."/>
            <person name="Teh B.T."/>
            <person name="Wongkham C."/>
            <person name="Intapan P.M."/>
            <person name="Maleewong W."/>
            <person name="Yang X."/>
            <person name="Hu M."/>
            <person name="Wang Z."/>
            <person name="Hofmann A."/>
            <person name="Sternberg P.W."/>
            <person name="Tan P."/>
            <person name="Wang J."/>
            <person name="Gasser R.B."/>
        </authorList>
    </citation>
    <scope>NUCLEOTIDE SEQUENCE [LARGE SCALE GENOMIC DNA]</scope>
</reference>
<evidence type="ECO:0008006" key="4">
    <source>
        <dbReference type="Google" id="ProtNLM"/>
    </source>
</evidence>
<dbReference type="AlphaFoldDB" id="A0A074Z7Z6"/>
<dbReference type="NCBIfam" id="TIGR01571">
    <property type="entry name" value="A_thal_Cys_rich"/>
    <property type="match status" value="1"/>
</dbReference>
<name>A0A074Z7Z6_OPIVI</name>
<dbReference type="EMBL" id="KL596854">
    <property type="protein sequence ID" value="KER23331.1"/>
    <property type="molecule type" value="Genomic_DNA"/>
</dbReference>
<dbReference type="Pfam" id="PF04749">
    <property type="entry name" value="PLAC8"/>
    <property type="match status" value="1"/>
</dbReference>
<comment type="similarity">
    <text evidence="1">Belongs to the cornifelin family.</text>
</comment>
<evidence type="ECO:0000313" key="3">
    <source>
        <dbReference type="Proteomes" id="UP000054324"/>
    </source>
</evidence>
<dbReference type="PANTHER" id="PTHR15907">
    <property type="entry name" value="DUF614 FAMILY PROTEIN-RELATED"/>
    <property type="match status" value="1"/>
</dbReference>
<dbReference type="Proteomes" id="UP000054324">
    <property type="component" value="Unassembled WGS sequence"/>
</dbReference>
<protein>
    <recommendedName>
        <fullName evidence="4">Cys-rich domain protein</fullName>
    </recommendedName>
</protein>
<dbReference type="OrthoDB" id="1045822at2759"/>
<proteinExistence type="inferred from homology"/>